<protein>
    <submittedName>
        <fullName evidence="2">Uncharacterized protein</fullName>
    </submittedName>
</protein>
<feature type="region of interest" description="Disordered" evidence="1">
    <location>
        <begin position="119"/>
        <end position="148"/>
    </location>
</feature>
<organism evidence="2 3">
    <name type="scientific">Chlamydomonas eustigma</name>
    <dbReference type="NCBI Taxonomy" id="1157962"/>
    <lineage>
        <taxon>Eukaryota</taxon>
        <taxon>Viridiplantae</taxon>
        <taxon>Chlorophyta</taxon>
        <taxon>core chlorophytes</taxon>
        <taxon>Chlorophyceae</taxon>
        <taxon>CS clade</taxon>
        <taxon>Chlamydomonadales</taxon>
        <taxon>Chlamydomonadaceae</taxon>
        <taxon>Chlamydomonas</taxon>
    </lineage>
</organism>
<keyword evidence="3" id="KW-1185">Reference proteome</keyword>
<proteinExistence type="predicted"/>
<dbReference type="Proteomes" id="UP000232323">
    <property type="component" value="Unassembled WGS sequence"/>
</dbReference>
<sequence>MDNLPKLSDEEMDMCKKAFMMFDKDGKVYGRSGESEAMKQLERAIVTLLFLESRVKAECEALVHTTSPPALVHTTSPPTLVHTTSPPALVHTTSPPALVHTTSPPALVHTASPPTLVHTTSPPAHADAGTRRGFPLPSAEPTTAAASHSQRVPLLGGFITQGRMLMKECLEGGKLDASFVDGLGQGIRSSRSNPAYKKTLRVNKPRNMETRKVSTEGCVSDSACGNVLSRENVLLHKSTTGSSAVASTAVKADGEGAQTCSQEGVVAGRMSEGTAAEDVIVRSGKVSFLRADRHNRKKFM</sequence>
<accession>A0A250WXF4</accession>
<name>A0A250WXF4_9CHLO</name>
<dbReference type="OrthoDB" id="6162112at2759"/>
<gene>
    <name evidence="2" type="ORF">CEUSTIGMA_g2654.t1</name>
</gene>
<dbReference type="STRING" id="1157962.A0A250WXF4"/>
<comment type="caution">
    <text evidence="2">The sequence shown here is derived from an EMBL/GenBank/DDBJ whole genome shotgun (WGS) entry which is preliminary data.</text>
</comment>
<reference evidence="2 3" key="1">
    <citation type="submission" date="2017-08" db="EMBL/GenBank/DDBJ databases">
        <title>Acidophilic green algal genome provides insights into adaptation to an acidic environment.</title>
        <authorList>
            <person name="Hirooka S."/>
            <person name="Hirose Y."/>
            <person name="Kanesaki Y."/>
            <person name="Higuchi S."/>
            <person name="Fujiwara T."/>
            <person name="Onuma R."/>
            <person name="Era A."/>
            <person name="Ohbayashi R."/>
            <person name="Uzuka A."/>
            <person name="Nozaki H."/>
            <person name="Yoshikawa H."/>
            <person name="Miyagishima S.Y."/>
        </authorList>
    </citation>
    <scope>NUCLEOTIDE SEQUENCE [LARGE SCALE GENOMIC DNA]</scope>
    <source>
        <strain evidence="2 3">NIES-2499</strain>
    </source>
</reference>
<dbReference type="AlphaFoldDB" id="A0A250WXF4"/>
<dbReference type="EMBL" id="BEGY01000011">
    <property type="protein sequence ID" value="GAX75210.1"/>
    <property type="molecule type" value="Genomic_DNA"/>
</dbReference>
<evidence type="ECO:0000313" key="2">
    <source>
        <dbReference type="EMBL" id="GAX75210.1"/>
    </source>
</evidence>
<evidence type="ECO:0000256" key="1">
    <source>
        <dbReference type="SAM" id="MobiDB-lite"/>
    </source>
</evidence>
<evidence type="ECO:0000313" key="3">
    <source>
        <dbReference type="Proteomes" id="UP000232323"/>
    </source>
</evidence>